<dbReference type="PANTHER" id="PTHR12489">
    <property type="entry name" value="LIPOMA HMGIC FUSION PARTNER-LIKE PROTEIN"/>
    <property type="match status" value="1"/>
</dbReference>
<dbReference type="InterPro" id="IPR019372">
    <property type="entry name" value="LHFPL"/>
</dbReference>
<keyword evidence="6" id="KW-1185">Reference proteome</keyword>
<dbReference type="GO" id="GO:0016020">
    <property type="term" value="C:membrane"/>
    <property type="evidence" value="ECO:0007669"/>
    <property type="project" value="UniProtKB-SubCell"/>
</dbReference>
<keyword evidence="3 5" id="KW-1133">Transmembrane helix</keyword>
<dbReference type="Gene3D" id="1.20.140.150">
    <property type="match status" value="1"/>
</dbReference>
<evidence type="ECO:0000256" key="2">
    <source>
        <dbReference type="ARBA" id="ARBA00022692"/>
    </source>
</evidence>
<accession>A0A1S3H601</accession>
<proteinExistence type="predicted"/>
<dbReference type="PANTHER" id="PTHR12489:SF22">
    <property type="entry name" value="SI:DKEY-35M8.1"/>
    <property type="match status" value="1"/>
</dbReference>
<organism evidence="6 7">
    <name type="scientific">Lingula anatina</name>
    <name type="common">Brachiopod</name>
    <name type="synonym">Lingula unguis</name>
    <dbReference type="NCBI Taxonomy" id="7574"/>
    <lineage>
        <taxon>Eukaryota</taxon>
        <taxon>Metazoa</taxon>
        <taxon>Spiralia</taxon>
        <taxon>Lophotrochozoa</taxon>
        <taxon>Brachiopoda</taxon>
        <taxon>Linguliformea</taxon>
        <taxon>Lingulata</taxon>
        <taxon>Lingulida</taxon>
        <taxon>Linguloidea</taxon>
        <taxon>Lingulidae</taxon>
        <taxon>Lingula</taxon>
    </lineage>
</organism>
<dbReference type="RefSeq" id="XP_013381550.1">
    <property type="nucleotide sequence ID" value="XM_013526096.2"/>
</dbReference>
<keyword evidence="2 5" id="KW-0812">Transmembrane</keyword>
<sequence>MSIFKSKDLDSDSMEETGYHCCSTSCRDRARVMATPISLLWTLLSMLVAASCAFSFMQPYWIIDFEQWNSFGIYSFCYQENHSPDRTVHHHHCRIYGGHFDFSFFPSSAWQASCVLFGGGCAFLCFAAILAITSLCLPSACDKKVALSAGYMQLVAVLIMIAGLIVYPFGLDSRLVSYYCGKTGIFNSGDCHFGWAYMLGIVGTALAMFCPFLAQYTDTKAYGPVCGMDSYKPYMPEYSESNVFRPVETEMKVLHYHREEAFL</sequence>
<dbReference type="GeneID" id="106152484"/>
<keyword evidence="4 5" id="KW-0472">Membrane</keyword>
<dbReference type="AlphaFoldDB" id="A0A1S3H601"/>
<dbReference type="Pfam" id="PF10242">
    <property type="entry name" value="L_HMGIC_fpl"/>
    <property type="match status" value="1"/>
</dbReference>
<feature type="transmembrane region" description="Helical" evidence="5">
    <location>
        <begin position="39"/>
        <end position="62"/>
    </location>
</feature>
<evidence type="ECO:0000313" key="6">
    <source>
        <dbReference type="Proteomes" id="UP000085678"/>
    </source>
</evidence>
<feature type="transmembrane region" description="Helical" evidence="5">
    <location>
        <begin position="195"/>
        <end position="214"/>
    </location>
</feature>
<dbReference type="Proteomes" id="UP000085678">
    <property type="component" value="Unplaced"/>
</dbReference>
<evidence type="ECO:0000256" key="3">
    <source>
        <dbReference type="ARBA" id="ARBA00022989"/>
    </source>
</evidence>
<dbReference type="InParanoid" id="A0A1S3H601"/>
<name>A0A1S3H601_LINAN</name>
<dbReference type="KEGG" id="lak:106152484"/>
<feature type="transmembrane region" description="Helical" evidence="5">
    <location>
        <begin position="110"/>
        <end position="137"/>
    </location>
</feature>
<protein>
    <submittedName>
        <fullName evidence="7">Transmembrane protein 211</fullName>
    </submittedName>
</protein>
<evidence type="ECO:0000313" key="7">
    <source>
        <dbReference type="RefSeq" id="XP_013381550.1"/>
    </source>
</evidence>
<evidence type="ECO:0000256" key="1">
    <source>
        <dbReference type="ARBA" id="ARBA00004141"/>
    </source>
</evidence>
<dbReference type="OrthoDB" id="5975578at2759"/>
<feature type="transmembrane region" description="Helical" evidence="5">
    <location>
        <begin position="149"/>
        <end position="169"/>
    </location>
</feature>
<gene>
    <name evidence="7" type="primary">LOC106152484</name>
</gene>
<evidence type="ECO:0000256" key="5">
    <source>
        <dbReference type="SAM" id="Phobius"/>
    </source>
</evidence>
<dbReference type="OMA" id="CVSCFWV"/>
<evidence type="ECO:0000256" key="4">
    <source>
        <dbReference type="ARBA" id="ARBA00023136"/>
    </source>
</evidence>
<comment type="subcellular location">
    <subcellularLocation>
        <location evidence="1">Membrane</location>
        <topology evidence="1">Multi-pass membrane protein</topology>
    </subcellularLocation>
</comment>
<reference evidence="7" key="1">
    <citation type="submission" date="2025-08" db="UniProtKB">
        <authorList>
            <consortium name="RefSeq"/>
        </authorList>
    </citation>
    <scope>IDENTIFICATION</scope>
    <source>
        <tissue evidence="7">Gonads</tissue>
    </source>
</reference>